<keyword evidence="2" id="KW-0813">Transport</keyword>
<evidence type="ECO:0000256" key="2">
    <source>
        <dbReference type="ARBA" id="ARBA00022448"/>
    </source>
</evidence>
<dbReference type="Proteomes" id="UP000295217">
    <property type="component" value="Unassembled WGS sequence"/>
</dbReference>
<dbReference type="PANTHER" id="PTHR43649:SF29">
    <property type="entry name" value="OSMOPROTECTIVE COMPOUNDS-BINDING PROTEIN GGTB"/>
    <property type="match status" value="1"/>
</dbReference>
<gene>
    <name evidence="4" type="ORF">E1262_19275</name>
</gene>
<protein>
    <submittedName>
        <fullName evidence="4">Carbohydrate ABC transporter substrate-binding protein</fullName>
    </submittedName>
</protein>
<comment type="similarity">
    <text evidence="1">Belongs to the bacterial solute-binding protein 1 family.</text>
</comment>
<dbReference type="Pfam" id="PF01547">
    <property type="entry name" value="SBP_bac_1"/>
    <property type="match status" value="1"/>
</dbReference>
<evidence type="ECO:0000313" key="5">
    <source>
        <dbReference type="Proteomes" id="UP000295217"/>
    </source>
</evidence>
<evidence type="ECO:0000256" key="3">
    <source>
        <dbReference type="SAM" id="MobiDB-lite"/>
    </source>
</evidence>
<dbReference type="OrthoDB" id="8663148at2"/>
<dbReference type="InterPro" id="IPR050490">
    <property type="entry name" value="Bact_solute-bd_prot1"/>
</dbReference>
<dbReference type="SUPFAM" id="SSF53850">
    <property type="entry name" value="Periplasmic binding protein-like II"/>
    <property type="match status" value="1"/>
</dbReference>
<keyword evidence="5" id="KW-1185">Reference proteome</keyword>
<sequence>MACMAMILEHMSDCRQSAVDPDTVPHYEPTGHPDETEEPTMNLRHRGTALVAAGAVVTALAACSTSESTRPEEPAADDAAVAAAEDAALAAAGGEQLGGSVTMLGVLGGEELDAFLSVVAPFEEVTGVEVRYEGTRDFAAVLQTRIDGGNPPDLVATPAIGEMAALAEQGALVDLNDIVDADVLAANYPASMLETGTAGGALFGLYNTVNLGGLIWYDPQRYDGPTEPESWDELQAWAREKAAAGETPWCVGLESGAASGWPAADFIDEILLRQAGPEFHRAWRDGTEPWTSPQVRLAYETYGEMIADGMVYGGTTTVLSTDFSQAANPMFAPEPGCYLHQQATFMGGIITDAFPDLEPGEDLDFFPAPDFSPEHPGIRSISGEILGMINETPQSAALTRYLASTEAGTLIAATGRWLSPNVTVPAEAYEDPFLRRANEVLTSAEATYPLGNSLMPQSEVDAFWQSGLTFAQNPGELDAILQGIEDAQAR</sequence>
<accession>A0A4R5A977</accession>
<dbReference type="EMBL" id="SMLB01000029">
    <property type="protein sequence ID" value="TDD67419.1"/>
    <property type="molecule type" value="Genomic_DNA"/>
</dbReference>
<reference evidence="4 5" key="1">
    <citation type="submission" date="2019-02" db="EMBL/GenBank/DDBJ databases">
        <title>Draft genome sequences of novel Actinobacteria.</title>
        <authorList>
            <person name="Sahin N."/>
            <person name="Ay H."/>
            <person name="Saygin H."/>
        </authorList>
    </citation>
    <scope>NUCLEOTIDE SEQUENCE [LARGE SCALE GENOMIC DNA]</scope>
    <source>
        <strain evidence="4 5">8K307</strain>
    </source>
</reference>
<dbReference type="AlphaFoldDB" id="A0A4R5A977"/>
<evidence type="ECO:0000313" key="4">
    <source>
        <dbReference type="EMBL" id="TDD67419.1"/>
    </source>
</evidence>
<feature type="region of interest" description="Disordered" evidence="3">
    <location>
        <begin position="20"/>
        <end position="40"/>
    </location>
</feature>
<dbReference type="Gene3D" id="3.40.190.10">
    <property type="entry name" value="Periplasmic binding protein-like II"/>
    <property type="match status" value="2"/>
</dbReference>
<evidence type="ECO:0000256" key="1">
    <source>
        <dbReference type="ARBA" id="ARBA00008520"/>
    </source>
</evidence>
<dbReference type="PANTHER" id="PTHR43649">
    <property type="entry name" value="ARABINOSE-BINDING PROTEIN-RELATED"/>
    <property type="match status" value="1"/>
</dbReference>
<proteinExistence type="inferred from homology"/>
<name>A0A4R5A977_9ACTN</name>
<organism evidence="4 5">
    <name type="scientific">Jiangella aurantiaca</name>
    <dbReference type="NCBI Taxonomy" id="2530373"/>
    <lineage>
        <taxon>Bacteria</taxon>
        <taxon>Bacillati</taxon>
        <taxon>Actinomycetota</taxon>
        <taxon>Actinomycetes</taxon>
        <taxon>Jiangellales</taxon>
        <taxon>Jiangellaceae</taxon>
        <taxon>Jiangella</taxon>
    </lineage>
</organism>
<feature type="compositionally biased region" description="Basic and acidic residues" evidence="3">
    <location>
        <begin position="23"/>
        <end position="34"/>
    </location>
</feature>
<comment type="caution">
    <text evidence="4">The sequence shown here is derived from an EMBL/GenBank/DDBJ whole genome shotgun (WGS) entry which is preliminary data.</text>
</comment>
<dbReference type="InterPro" id="IPR006059">
    <property type="entry name" value="SBP"/>
</dbReference>